<sequence length="298" mass="34444">MKFNKKDTNEAQRILDIYNEDFEEDGEKLLAEIMLLQKFCINSEPDKQINFIVSALGHLSKYFFDKGIFTRVLNENLPFMIKAISTSTRLSYTADILADPSYSGGYDCLHVFNMFKALSINETNVINAYLQNTKPPFKNGHQSTVLLCNGLYAILGKHPAPDVIIQKLKSRKESSFFRAMYDCMYSLLEKNDEVFFRGYEGLIKGNKRQSSHSSLEKMICLTAHAFKNLYERLNGESEKFNNYSKLPFDEELNLHLKTVKKHESFDLSYESEVINNWINTLPTSINHTDLMTEIYNRA</sequence>
<comment type="caution">
    <text evidence="1">The sequence shown here is derived from an EMBL/GenBank/DDBJ whole genome shotgun (WGS) entry which is preliminary data.</text>
</comment>
<dbReference type="RefSeq" id="WP_007280181.1">
    <property type="nucleotide sequence ID" value="NZ_ABCK01000021.1"/>
</dbReference>
<reference evidence="1 2" key="1">
    <citation type="journal article" date="2010" name="J. Bacteriol.">
        <title>Genome sequence of Lentisphaera araneosa HTCC2155T, the type species of the order Lentisphaerales in the phylum Lentisphaerae.</title>
        <authorList>
            <person name="Thrash J.C."/>
            <person name="Cho J.C."/>
            <person name="Vergin K.L."/>
            <person name="Morris R.M."/>
            <person name="Giovannoni S.J."/>
        </authorList>
    </citation>
    <scope>NUCLEOTIDE SEQUENCE [LARGE SCALE GENOMIC DNA]</scope>
    <source>
        <strain evidence="1 2">HTCC2155</strain>
    </source>
</reference>
<keyword evidence="2" id="KW-1185">Reference proteome</keyword>
<dbReference type="OrthoDB" id="9807910at2"/>
<evidence type="ECO:0000313" key="2">
    <source>
        <dbReference type="Proteomes" id="UP000004947"/>
    </source>
</evidence>
<gene>
    <name evidence="1" type="ORF">LNTAR_19202</name>
</gene>
<protein>
    <submittedName>
        <fullName evidence="1">Uncharacterized protein</fullName>
    </submittedName>
</protein>
<dbReference type="Proteomes" id="UP000004947">
    <property type="component" value="Unassembled WGS sequence"/>
</dbReference>
<organism evidence="1 2">
    <name type="scientific">Lentisphaera araneosa HTCC2155</name>
    <dbReference type="NCBI Taxonomy" id="313628"/>
    <lineage>
        <taxon>Bacteria</taxon>
        <taxon>Pseudomonadati</taxon>
        <taxon>Lentisphaerota</taxon>
        <taxon>Lentisphaeria</taxon>
        <taxon>Lentisphaerales</taxon>
        <taxon>Lentisphaeraceae</taxon>
        <taxon>Lentisphaera</taxon>
    </lineage>
</organism>
<accession>A6DQQ6</accession>
<proteinExistence type="predicted"/>
<name>A6DQQ6_9BACT</name>
<dbReference type="AlphaFoldDB" id="A6DQQ6"/>
<dbReference type="STRING" id="313628.LNTAR_19202"/>
<dbReference type="eggNOG" id="ENOG50348AM">
    <property type="taxonomic scope" value="Bacteria"/>
</dbReference>
<evidence type="ECO:0000313" key="1">
    <source>
        <dbReference type="EMBL" id="EDM25956.1"/>
    </source>
</evidence>
<dbReference type="EMBL" id="ABCK01000021">
    <property type="protein sequence ID" value="EDM25956.1"/>
    <property type="molecule type" value="Genomic_DNA"/>
</dbReference>